<proteinExistence type="predicted"/>
<dbReference type="EMBL" id="QPIJ01000054">
    <property type="protein sequence ID" value="RCV87136.1"/>
    <property type="molecule type" value="Genomic_DNA"/>
</dbReference>
<dbReference type="RefSeq" id="WP_114488112.1">
    <property type="nucleotide sequence ID" value="NZ_QPIJ01000054.1"/>
</dbReference>
<gene>
    <name evidence="2" type="ORF">DU506_17165</name>
</gene>
<name>A0A368TS20_9GAMM</name>
<organism evidence="2 3">
    <name type="scientific">Vreelandella rituensis</name>
    <dbReference type="NCBI Taxonomy" id="2282306"/>
    <lineage>
        <taxon>Bacteria</taxon>
        <taxon>Pseudomonadati</taxon>
        <taxon>Pseudomonadota</taxon>
        <taxon>Gammaproteobacteria</taxon>
        <taxon>Oceanospirillales</taxon>
        <taxon>Halomonadaceae</taxon>
        <taxon>Vreelandella</taxon>
    </lineage>
</organism>
<keyword evidence="3" id="KW-1185">Reference proteome</keyword>
<reference evidence="2 3" key="1">
    <citation type="submission" date="2018-07" db="EMBL/GenBank/DDBJ databases">
        <title>Halomonas rutogse sp. nov., isolated from Lake TangqianCo on Tibetan Plateau.</title>
        <authorList>
            <person name="Lu H."/>
            <person name="Xing P."/>
            <person name="Wu Q."/>
        </authorList>
    </citation>
    <scope>NUCLEOTIDE SEQUENCE [LARGE SCALE GENOMIC DNA]</scope>
    <source>
        <strain evidence="2 3">TQ8S</strain>
    </source>
</reference>
<accession>A0A368TS20</accession>
<evidence type="ECO:0000313" key="2">
    <source>
        <dbReference type="EMBL" id="RCV87136.1"/>
    </source>
</evidence>
<dbReference type="Proteomes" id="UP000253204">
    <property type="component" value="Unassembled WGS sequence"/>
</dbReference>
<protein>
    <submittedName>
        <fullName evidence="2">Uncharacterized protein</fullName>
    </submittedName>
</protein>
<feature type="region of interest" description="Disordered" evidence="1">
    <location>
        <begin position="80"/>
        <end position="109"/>
    </location>
</feature>
<dbReference type="AlphaFoldDB" id="A0A368TS20"/>
<comment type="caution">
    <text evidence="2">The sequence shown here is derived from an EMBL/GenBank/DDBJ whole genome shotgun (WGS) entry which is preliminary data.</text>
</comment>
<sequence>MATGYAYLEPQRRRASRKVTAGSSHTKTTYKTEKTQETLVNELTDDGTGGLGDFGTVNYGTGALNVRLVELDLTTEGYKSDHEDAESFESYLEPSTGGDSAQKGGEYGDTSVGEELLAASTLTVTYATDFASTVTTEYSFKPPTITIDLCPYTSDYVVPNSVQFTWMGHTYADYDGDLIRDRTTPGTGFFAGRVNYAGGIAEITDYVVDPLYDAEDLTITSLWTVRQKWTTASIFMRTQIAPLKPAGFVMNLSDTEGNAITASAGIDGVIAGTHLRGKVDFETGVVELQFGDYVLDTSLTVEQKLEWWYDADDVGAVEALKIWRPWPVDPTTLRYNSVAYFYLPLDADVLGLDPVRLPQDGRVPIFRPGGFAVVGHTAVTSPATVSNGQTIDLARTRLSRVRVIGDDGDTINTGYTANLEAGTVTIVDTTGWSQPITIEHRIEDLAQVSDVQITGQIGLTRQLTHDFPVPGSYVSGALIAGDLRSRMSLMFDQGSWDGTTWSDVVDGSPATGTYNNTLAPVEVNNLGAVTERWAFRFTSTTAFQIIGEHVGVIGTGTINADCSPNNPATGTPYFTILETGWGSGWSVGNIVRMNTVGAQFPVWVARTVQQGPEAGLDYSFSLITRGGVDRP</sequence>
<feature type="region of interest" description="Disordered" evidence="1">
    <location>
        <begin position="1"/>
        <end position="29"/>
    </location>
</feature>
<evidence type="ECO:0000256" key="1">
    <source>
        <dbReference type="SAM" id="MobiDB-lite"/>
    </source>
</evidence>
<dbReference type="OrthoDB" id="8477619at2"/>
<evidence type="ECO:0000313" key="3">
    <source>
        <dbReference type="Proteomes" id="UP000253204"/>
    </source>
</evidence>